<evidence type="ECO:0000256" key="2">
    <source>
        <dbReference type="ARBA" id="ARBA00022723"/>
    </source>
</evidence>
<accession>A0A1D2A8D9</accession>
<evidence type="ECO:0000256" key="1">
    <source>
        <dbReference type="ARBA" id="ARBA00022468"/>
    </source>
</evidence>
<protein>
    <recommendedName>
        <fullName evidence="7">Arf-GAP domain-containing protein</fullName>
    </recommendedName>
</protein>
<keyword evidence="1" id="KW-0343">GTPase activation</keyword>
<feature type="compositionally biased region" description="Low complexity" evidence="6">
    <location>
        <begin position="352"/>
        <end position="370"/>
    </location>
</feature>
<reference evidence="8" key="1">
    <citation type="submission" date="2015-08" db="EMBL/GenBank/DDBJ databases">
        <authorList>
            <person name="Babu N.S."/>
            <person name="Beckwith C.J."/>
            <person name="Beseler K.G."/>
            <person name="Brison A."/>
            <person name="Carone J.V."/>
            <person name="Caskin T.P."/>
            <person name="Diamond M."/>
            <person name="Durham M.E."/>
            <person name="Foxe J.M."/>
            <person name="Go M."/>
            <person name="Henderson B.A."/>
            <person name="Jones I.B."/>
            <person name="McGettigan J.A."/>
            <person name="Micheletti S.J."/>
            <person name="Nasrallah M.E."/>
            <person name="Ortiz D."/>
            <person name="Piller C.R."/>
            <person name="Privatt S.R."/>
            <person name="Schneider S.L."/>
            <person name="Sharp S."/>
            <person name="Smith T.C."/>
            <person name="Stanton J.D."/>
            <person name="Ullery H.E."/>
            <person name="Wilson R.J."/>
            <person name="Serrano M.G."/>
            <person name="Buck G."/>
            <person name="Lee V."/>
            <person name="Wang Y."/>
            <person name="Carvalho R."/>
            <person name="Voegtly L."/>
            <person name="Shi R."/>
            <person name="Duckworth R."/>
            <person name="Johnson A."/>
            <person name="Loviza R."/>
            <person name="Walstead R."/>
            <person name="Shah Z."/>
            <person name="Kiflezghi M."/>
            <person name="Wade K."/>
            <person name="Ball S.L."/>
            <person name="Bradley K.W."/>
            <person name="Asai D.J."/>
            <person name="Bowman C.A."/>
            <person name="Russell D.A."/>
            <person name="Pope W.H."/>
            <person name="Jacobs-Sera D."/>
            <person name="Hendrix R.W."/>
            <person name="Hatfull G.F."/>
        </authorList>
    </citation>
    <scope>NUCLEOTIDE SEQUENCE</scope>
</reference>
<keyword evidence="2" id="KW-0479">Metal-binding</keyword>
<dbReference type="PANTHER" id="PTHR46419">
    <property type="entry name" value="ADP-RIBOSYLATION FACTOR GTPASE-ACTIVATING PROTEIN AGD5"/>
    <property type="match status" value="1"/>
</dbReference>
<evidence type="ECO:0000256" key="5">
    <source>
        <dbReference type="PROSITE-ProRule" id="PRU00288"/>
    </source>
</evidence>
<dbReference type="FunFam" id="1.10.220.150:FF:000009">
    <property type="entry name" value="stromal membrane-associated protein 1 isoform X1"/>
    <property type="match status" value="1"/>
</dbReference>
<dbReference type="EMBL" id="GDKF01003291">
    <property type="protein sequence ID" value="JAT75331.1"/>
    <property type="molecule type" value="Transcribed_RNA"/>
</dbReference>
<feature type="compositionally biased region" description="Low complexity" evidence="6">
    <location>
        <begin position="258"/>
        <end position="283"/>
    </location>
</feature>
<evidence type="ECO:0000256" key="6">
    <source>
        <dbReference type="SAM" id="MobiDB-lite"/>
    </source>
</evidence>
<feature type="compositionally biased region" description="Low complexity" evidence="6">
    <location>
        <begin position="401"/>
        <end position="415"/>
    </location>
</feature>
<dbReference type="Gene3D" id="1.10.220.150">
    <property type="entry name" value="Arf GTPase activating protein"/>
    <property type="match status" value="1"/>
</dbReference>
<gene>
    <name evidence="8" type="ORF">g.7259</name>
</gene>
<feature type="domain" description="Arf-GAP" evidence="7">
    <location>
        <begin position="19"/>
        <end position="139"/>
    </location>
</feature>
<dbReference type="CDD" id="cd08204">
    <property type="entry name" value="ArfGap"/>
    <property type="match status" value="1"/>
</dbReference>
<organism evidence="8">
    <name type="scientific">Auxenochlorella protothecoides</name>
    <name type="common">Green microalga</name>
    <name type="synonym">Chlorella protothecoides</name>
    <dbReference type="NCBI Taxonomy" id="3075"/>
    <lineage>
        <taxon>Eukaryota</taxon>
        <taxon>Viridiplantae</taxon>
        <taxon>Chlorophyta</taxon>
        <taxon>core chlorophytes</taxon>
        <taxon>Trebouxiophyceae</taxon>
        <taxon>Chlorellales</taxon>
        <taxon>Chlorellaceae</taxon>
        <taxon>Auxenochlorella</taxon>
    </lineage>
</organism>
<proteinExistence type="predicted"/>
<dbReference type="PRINTS" id="PR00405">
    <property type="entry name" value="REVINTRACTNG"/>
</dbReference>
<dbReference type="PROSITE" id="PS50115">
    <property type="entry name" value="ARFGAP"/>
    <property type="match status" value="1"/>
</dbReference>
<dbReference type="Pfam" id="PF01412">
    <property type="entry name" value="ArfGap"/>
    <property type="match status" value="1"/>
</dbReference>
<dbReference type="PANTHER" id="PTHR46419:SF2">
    <property type="entry name" value="ADP-RIBOSYLATION FACTOR GTPASE-ACTIVATING PROTEIN AGD5"/>
    <property type="match status" value="1"/>
</dbReference>
<dbReference type="GO" id="GO:0008270">
    <property type="term" value="F:zinc ion binding"/>
    <property type="evidence" value="ECO:0007669"/>
    <property type="project" value="UniProtKB-KW"/>
</dbReference>
<keyword evidence="4" id="KW-0862">Zinc</keyword>
<feature type="region of interest" description="Disordered" evidence="6">
    <location>
        <begin position="223"/>
        <end position="283"/>
    </location>
</feature>
<feature type="region of interest" description="Disordered" evidence="6">
    <location>
        <begin position="156"/>
        <end position="185"/>
    </location>
</feature>
<feature type="compositionally biased region" description="Low complexity" evidence="6">
    <location>
        <begin position="167"/>
        <end position="185"/>
    </location>
</feature>
<dbReference type="InterPro" id="IPR038508">
    <property type="entry name" value="ArfGAP_dom_sf"/>
</dbReference>
<evidence type="ECO:0000256" key="4">
    <source>
        <dbReference type="ARBA" id="ARBA00022833"/>
    </source>
</evidence>
<dbReference type="InterPro" id="IPR001164">
    <property type="entry name" value="ArfGAP_dom"/>
</dbReference>
<dbReference type="AlphaFoldDB" id="A0A1D2A8D9"/>
<sequence length="450" mass="45568">MAFRNQKLSVSAQQNDVHKRILTGLLRQEENRRCADCHARGPTWASVNLGVFVCLNCSGVHRSLGVHNSKVRSTNLDTWLPEQVAFVQAMGNARAAGYWEANLPSGFSRPPDSDMGLLRTFITDKYVHRRYALQQSSEPPSIDNFAAHPYMAQYLSPARSAPPAPPRNQAALAQRVPSSAPAAAAPAPAAAQVDLLDWGTEAAPAGGAGAGPAGPLEHDVWDSFQAAPAPPPSAAQDPFAALSSRTPSACAPAQRSDSGTSSVSLVGAGASSTASRGRASQGFSANGGDPFVAAFPAGGADGAAPRPGSGASSSAAADPFAALEARHHSRGDSWTWGAVAAELPAGGTSMTASPPRRPASSPGPAAGPGRQHASTTSHEDILALFDAAPAASLRSAGLAPGASAHSSFTSSQSGAGPWGPKAQASGSLPAGLDALGPQGGRGPMEGNLLL</sequence>
<keyword evidence="3 5" id="KW-0863">Zinc-finger</keyword>
<feature type="region of interest" description="Disordered" evidence="6">
    <location>
        <begin position="398"/>
        <end position="450"/>
    </location>
</feature>
<dbReference type="GO" id="GO:0005096">
    <property type="term" value="F:GTPase activator activity"/>
    <property type="evidence" value="ECO:0007669"/>
    <property type="project" value="UniProtKB-KW"/>
</dbReference>
<evidence type="ECO:0000256" key="3">
    <source>
        <dbReference type="ARBA" id="ARBA00022771"/>
    </source>
</evidence>
<feature type="region of interest" description="Disordered" evidence="6">
    <location>
        <begin position="297"/>
        <end position="316"/>
    </location>
</feature>
<dbReference type="InterPro" id="IPR044520">
    <property type="entry name" value="ARF_GAP_AGD5/15"/>
</dbReference>
<feature type="region of interest" description="Disordered" evidence="6">
    <location>
        <begin position="345"/>
        <end position="377"/>
    </location>
</feature>
<evidence type="ECO:0000259" key="7">
    <source>
        <dbReference type="PROSITE" id="PS50115"/>
    </source>
</evidence>
<dbReference type="SMART" id="SM00105">
    <property type="entry name" value="ArfGap"/>
    <property type="match status" value="1"/>
</dbReference>
<dbReference type="SUPFAM" id="SSF57863">
    <property type="entry name" value="ArfGap/RecO-like zinc finger"/>
    <property type="match status" value="1"/>
</dbReference>
<evidence type="ECO:0000313" key="8">
    <source>
        <dbReference type="EMBL" id="JAT75331.1"/>
    </source>
</evidence>
<dbReference type="InterPro" id="IPR037278">
    <property type="entry name" value="ARFGAP/RecO"/>
</dbReference>
<name>A0A1D2A8D9_AUXPR</name>